<gene>
    <name evidence="8" type="ORF">TREES_T100017812</name>
</gene>
<evidence type="ECO:0000256" key="6">
    <source>
        <dbReference type="SAM" id="SignalP"/>
    </source>
</evidence>
<keyword evidence="4" id="KW-1015">Disulfide bond</keyword>
<dbReference type="SUPFAM" id="SSF54452">
    <property type="entry name" value="MHC antigen-recognition domain"/>
    <property type="match status" value="1"/>
</dbReference>
<keyword evidence="9" id="KW-1185">Reference proteome</keyword>
<organism evidence="8 9">
    <name type="scientific">Tupaia chinensis</name>
    <name type="common">Chinese tree shrew</name>
    <name type="synonym">Tupaia belangeri chinensis</name>
    <dbReference type="NCBI Taxonomy" id="246437"/>
    <lineage>
        <taxon>Eukaryota</taxon>
        <taxon>Metazoa</taxon>
        <taxon>Chordata</taxon>
        <taxon>Craniata</taxon>
        <taxon>Vertebrata</taxon>
        <taxon>Euteleostomi</taxon>
        <taxon>Mammalia</taxon>
        <taxon>Eutheria</taxon>
        <taxon>Euarchontoglires</taxon>
        <taxon>Scandentia</taxon>
        <taxon>Tupaiidae</taxon>
        <taxon>Tupaia</taxon>
    </lineage>
</organism>
<dbReference type="InterPro" id="IPR037055">
    <property type="entry name" value="MHC_I-like_Ag-recog_sf"/>
</dbReference>
<protein>
    <submittedName>
        <fullName evidence="8">H-2 class I histocompatibility antigen, D-D alpha chain</fullName>
    </submittedName>
</protein>
<dbReference type="SUPFAM" id="SSF48726">
    <property type="entry name" value="Immunoglobulin"/>
    <property type="match status" value="1"/>
</dbReference>
<dbReference type="GO" id="GO:0005615">
    <property type="term" value="C:extracellular space"/>
    <property type="evidence" value="ECO:0007669"/>
    <property type="project" value="TreeGrafter"/>
</dbReference>
<sequence length="329" mass="35700">MGLCTRACPPLFLLLLLGEAAAHPMTQPWSHSLRYDLTAISQPSPGQPEVTALGYLDGRAFIAYDSRSDGAKHRGPGVTDPQLAPTLANREAAFWEGHARDLVWGLKTIEGYNELSGTQLQQELRRTEALAGFLGGNVGCGLCTLTTLPPGIARRGGRGEQRWGSGPMCPCALSFWNRVPPRVVVTQQEEPEGNHSLRCRAFGFSPANITLTWLPVGKELTLDTGLRGTQPAGDGTYQGWAAVQVAPGEEQRYTCLVEHPGLEGPLSVTWGRNDSLPTEEPAIKSKPRPLVEMGGWCHGNTMLRMLKPQVSPLVQGLLEVFLSTLGPYW</sequence>
<dbReference type="eggNOG" id="ENOG502RWWE">
    <property type="taxonomic scope" value="Eukaryota"/>
</dbReference>
<feature type="domain" description="Ig-like" evidence="7">
    <location>
        <begin position="181"/>
        <end position="269"/>
    </location>
</feature>
<keyword evidence="2 6" id="KW-0732">Signal</keyword>
<evidence type="ECO:0000256" key="5">
    <source>
        <dbReference type="ARBA" id="ARBA00023180"/>
    </source>
</evidence>
<feature type="chain" id="PRO_5003999812" evidence="6">
    <location>
        <begin position="23"/>
        <end position="329"/>
    </location>
</feature>
<dbReference type="InterPro" id="IPR007110">
    <property type="entry name" value="Ig-like_dom"/>
</dbReference>
<evidence type="ECO:0000256" key="1">
    <source>
        <dbReference type="ARBA" id="ARBA00004370"/>
    </source>
</evidence>
<dbReference type="AlphaFoldDB" id="L9KGN3"/>
<dbReference type="Gene3D" id="2.60.40.10">
    <property type="entry name" value="Immunoglobulins"/>
    <property type="match status" value="1"/>
</dbReference>
<dbReference type="InterPro" id="IPR050208">
    <property type="entry name" value="MHC_class-I_related"/>
</dbReference>
<dbReference type="SMART" id="SM00407">
    <property type="entry name" value="IGc1"/>
    <property type="match status" value="1"/>
</dbReference>
<dbReference type="Pfam" id="PF00129">
    <property type="entry name" value="MHC_I"/>
    <property type="match status" value="1"/>
</dbReference>
<dbReference type="InterPro" id="IPR036179">
    <property type="entry name" value="Ig-like_dom_sf"/>
</dbReference>
<dbReference type="PANTHER" id="PTHR16675">
    <property type="entry name" value="MHC CLASS I-RELATED"/>
    <property type="match status" value="1"/>
</dbReference>
<dbReference type="Gene3D" id="3.30.500.10">
    <property type="entry name" value="MHC class I-like antigen recognition-like"/>
    <property type="match status" value="1"/>
</dbReference>
<comment type="subcellular location">
    <subcellularLocation>
        <location evidence="1">Membrane</location>
    </subcellularLocation>
</comment>
<reference evidence="9" key="2">
    <citation type="journal article" date="2013" name="Nat. Commun.">
        <title>Genome of the Chinese tree shrew.</title>
        <authorList>
            <person name="Fan Y."/>
            <person name="Huang Z.Y."/>
            <person name="Cao C.C."/>
            <person name="Chen C.S."/>
            <person name="Chen Y.X."/>
            <person name="Fan D.D."/>
            <person name="He J."/>
            <person name="Hou H.L."/>
            <person name="Hu L."/>
            <person name="Hu X.T."/>
            <person name="Jiang X.T."/>
            <person name="Lai R."/>
            <person name="Lang Y.S."/>
            <person name="Liang B."/>
            <person name="Liao S.G."/>
            <person name="Mu D."/>
            <person name="Ma Y.Y."/>
            <person name="Niu Y.Y."/>
            <person name="Sun X.Q."/>
            <person name="Xia J.Q."/>
            <person name="Xiao J."/>
            <person name="Xiong Z.Q."/>
            <person name="Xu L."/>
            <person name="Yang L."/>
            <person name="Zhang Y."/>
            <person name="Zhao W."/>
            <person name="Zhao X.D."/>
            <person name="Zheng Y.T."/>
            <person name="Zhou J.M."/>
            <person name="Zhu Y.B."/>
            <person name="Zhang G.J."/>
            <person name="Wang J."/>
            <person name="Yao Y.G."/>
        </authorList>
    </citation>
    <scope>NUCLEOTIDE SEQUENCE [LARGE SCALE GENOMIC DNA]</scope>
</reference>
<dbReference type="InterPro" id="IPR003597">
    <property type="entry name" value="Ig_C1-set"/>
</dbReference>
<dbReference type="EMBL" id="KB320852">
    <property type="protein sequence ID" value="ELW61838.1"/>
    <property type="molecule type" value="Genomic_DNA"/>
</dbReference>
<keyword evidence="5" id="KW-0325">Glycoprotein</keyword>
<dbReference type="Pfam" id="PF07654">
    <property type="entry name" value="C1-set"/>
    <property type="match status" value="1"/>
</dbReference>
<proteinExistence type="predicted"/>
<evidence type="ECO:0000256" key="2">
    <source>
        <dbReference type="ARBA" id="ARBA00022729"/>
    </source>
</evidence>
<feature type="signal peptide" evidence="6">
    <location>
        <begin position="1"/>
        <end position="22"/>
    </location>
</feature>
<dbReference type="InterPro" id="IPR003006">
    <property type="entry name" value="Ig/MHC_CS"/>
</dbReference>
<dbReference type="GO" id="GO:0006955">
    <property type="term" value="P:immune response"/>
    <property type="evidence" value="ECO:0007669"/>
    <property type="project" value="TreeGrafter"/>
</dbReference>
<evidence type="ECO:0000259" key="7">
    <source>
        <dbReference type="PROSITE" id="PS50835"/>
    </source>
</evidence>
<evidence type="ECO:0000313" key="9">
    <source>
        <dbReference type="Proteomes" id="UP000011518"/>
    </source>
</evidence>
<dbReference type="InterPro" id="IPR011161">
    <property type="entry name" value="MHC_I-like_Ag-recog"/>
</dbReference>
<dbReference type="GO" id="GO:0009897">
    <property type="term" value="C:external side of plasma membrane"/>
    <property type="evidence" value="ECO:0007669"/>
    <property type="project" value="TreeGrafter"/>
</dbReference>
<dbReference type="InParanoid" id="L9KGN3"/>
<dbReference type="InterPro" id="IPR011162">
    <property type="entry name" value="MHC_I/II-like_Ag-recog"/>
</dbReference>
<reference evidence="9" key="1">
    <citation type="submission" date="2012-07" db="EMBL/GenBank/DDBJ databases">
        <title>Genome of the Chinese tree shrew, a rising model animal genetically related to primates.</title>
        <authorList>
            <person name="Zhang G."/>
            <person name="Fan Y."/>
            <person name="Yao Y."/>
            <person name="Huang Z."/>
        </authorList>
    </citation>
    <scope>NUCLEOTIDE SEQUENCE [LARGE SCALE GENOMIC DNA]</scope>
</reference>
<evidence type="ECO:0000313" key="8">
    <source>
        <dbReference type="EMBL" id="ELW61838.1"/>
    </source>
</evidence>
<dbReference type="PANTHER" id="PTHR16675:SF134">
    <property type="entry name" value="IG-LIKE DOMAIN-CONTAINING PROTEIN"/>
    <property type="match status" value="1"/>
</dbReference>
<dbReference type="PROSITE" id="PS00290">
    <property type="entry name" value="IG_MHC"/>
    <property type="match status" value="1"/>
</dbReference>
<evidence type="ECO:0000256" key="4">
    <source>
        <dbReference type="ARBA" id="ARBA00023157"/>
    </source>
</evidence>
<keyword evidence="3" id="KW-0472">Membrane</keyword>
<dbReference type="STRING" id="246437.L9KGN3"/>
<dbReference type="PROSITE" id="PS50835">
    <property type="entry name" value="IG_LIKE"/>
    <property type="match status" value="1"/>
</dbReference>
<name>L9KGN3_TUPCH</name>
<dbReference type="InterPro" id="IPR013783">
    <property type="entry name" value="Ig-like_fold"/>
</dbReference>
<dbReference type="CDD" id="cd07698">
    <property type="entry name" value="IgC1_MHC_I_alpha3"/>
    <property type="match status" value="1"/>
</dbReference>
<dbReference type="Proteomes" id="UP000011518">
    <property type="component" value="Unassembled WGS sequence"/>
</dbReference>
<dbReference type="FunFam" id="2.60.40.10:FF:000204">
    <property type="entry name" value="Major histocompatibility complex, class I-related protein"/>
    <property type="match status" value="1"/>
</dbReference>
<evidence type="ECO:0000256" key="3">
    <source>
        <dbReference type="ARBA" id="ARBA00023136"/>
    </source>
</evidence>
<accession>L9KGN3</accession>